<comment type="caution">
    <text evidence="10">The sequence shown here is derived from an EMBL/GenBank/DDBJ whole genome shotgun (WGS) entry which is preliminary data.</text>
</comment>
<keyword evidence="6" id="KW-0560">Oxidoreductase</keyword>
<dbReference type="GO" id="GO:0046872">
    <property type="term" value="F:metal ion binding"/>
    <property type="evidence" value="ECO:0007669"/>
    <property type="project" value="UniProtKB-KW"/>
</dbReference>
<protein>
    <submittedName>
        <fullName evidence="10">CoB--CoM heterodisulfide reductase iron-sulfur subunit A family protein</fullName>
    </submittedName>
</protein>
<dbReference type="Gene3D" id="3.50.50.60">
    <property type="entry name" value="FAD/NAD(P)-binding domain"/>
    <property type="match status" value="1"/>
</dbReference>
<comment type="similarity">
    <text evidence="2">Belongs to the HdrA family.</text>
</comment>
<dbReference type="EMBL" id="JACNJD010000199">
    <property type="protein sequence ID" value="MBC8177266.1"/>
    <property type="molecule type" value="Genomic_DNA"/>
</dbReference>
<dbReference type="InterPro" id="IPR039650">
    <property type="entry name" value="HdrA-like"/>
</dbReference>
<dbReference type="Pfam" id="PF12838">
    <property type="entry name" value="Fer4_7"/>
    <property type="match status" value="1"/>
</dbReference>
<dbReference type="SUPFAM" id="SSF51905">
    <property type="entry name" value="FAD/NAD(P)-binding domain"/>
    <property type="match status" value="1"/>
</dbReference>
<keyword evidence="8" id="KW-0411">Iron-sulfur</keyword>
<evidence type="ECO:0000256" key="7">
    <source>
        <dbReference type="ARBA" id="ARBA00023004"/>
    </source>
</evidence>
<evidence type="ECO:0000256" key="2">
    <source>
        <dbReference type="ARBA" id="ARBA00006561"/>
    </source>
</evidence>
<proteinExistence type="inferred from homology"/>
<dbReference type="GO" id="GO:0051539">
    <property type="term" value="F:4 iron, 4 sulfur cluster binding"/>
    <property type="evidence" value="ECO:0007669"/>
    <property type="project" value="UniProtKB-KW"/>
</dbReference>
<evidence type="ECO:0000256" key="6">
    <source>
        <dbReference type="ARBA" id="ARBA00023002"/>
    </source>
</evidence>
<keyword evidence="7" id="KW-0408">Iron</keyword>
<name>A0A8J6MZI2_9DELT</name>
<dbReference type="PROSITE" id="PS51379">
    <property type="entry name" value="4FE4S_FER_2"/>
    <property type="match status" value="3"/>
</dbReference>
<feature type="domain" description="4Fe-4S ferredoxin-type" evidence="9">
    <location>
        <begin position="112"/>
        <end position="141"/>
    </location>
</feature>
<evidence type="ECO:0000313" key="11">
    <source>
        <dbReference type="Proteomes" id="UP000650524"/>
    </source>
</evidence>
<organism evidence="10 11">
    <name type="scientific">Candidatus Desulfacyla euxinica</name>
    <dbReference type="NCBI Taxonomy" id="2841693"/>
    <lineage>
        <taxon>Bacteria</taxon>
        <taxon>Deltaproteobacteria</taxon>
        <taxon>Candidatus Desulfacyla</taxon>
    </lineage>
</organism>
<dbReference type="Pfam" id="PF00037">
    <property type="entry name" value="Fer4"/>
    <property type="match status" value="1"/>
</dbReference>
<feature type="domain" description="4Fe-4S ferredoxin-type" evidence="9">
    <location>
        <begin position="982"/>
        <end position="1011"/>
    </location>
</feature>
<dbReference type="InterPro" id="IPR017896">
    <property type="entry name" value="4Fe4S_Fe-S-bd"/>
</dbReference>
<dbReference type="PANTHER" id="PTHR43498:SF1">
    <property type="entry name" value="COB--COM HETERODISULFIDE REDUCTASE IRON-SULFUR SUBUNIT A"/>
    <property type="match status" value="1"/>
</dbReference>
<dbReference type="Proteomes" id="UP000650524">
    <property type="component" value="Unassembled WGS sequence"/>
</dbReference>
<dbReference type="Pfam" id="PF07992">
    <property type="entry name" value="Pyr_redox_2"/>
    <property type="match status" value="1"/>
</dbReference>
<dbReference type="InterPro" id="IPR023753">
    <property type="entry name" value="FAD/NAD-binding_dom"/>
</dbReference>
<dbReference type="GO" id="GO:0016491">
    <property type="term" value="F:oxidoreductase activity"/>
    <property type="evidence" value="ECO:0007669"/>
    <property type="project" value="UniProtKB-KW"/>
</dbReference>
<evidence type="ECO:0000256" key="4">
    <source>
        <dbReference type="ARBA" id="ARBA00022723"/>
    </source>
</evidence>
<dbReference type="Pfam" id="PF13450">
    <property type="entry name" value="NAD_binding_8"/>
    <property type="match status" value="1"/>
</dbReference>
<dbReference type="InterPro" id="IPR036188">
    <property type="entry name" value="FAD/NAD-bd_sf"/>
</dbReference>
<gene>
    <name evidence="10" type="ORF">H8E19_07650</name>
</gene>
<feature type="domain" description="4Fe-4S ferredoxin-type" evidence="9">
    <location>
        <begin position="950"/>
        <end position="980"/>
    </location>
</feature>
<evidence type="ECO:0000256" key="8">
    <source>
        <dbReference type="ARBA" id="ARBA00023014"/>
    </source>
</evidence>
<evidence type="ECO:0000313" key="10">
    <source>
        <dbReference type="EMBL" id="MBC8177266.1"/>
    </source>
</evidence>
<dbReference type="PANTHER" id="PTHR43498">
    <property type="entry name" value="FERREDOXIN:COB-COM HETERODISULFIDE REDUCTASE SUBUNIT A"/>
    <property type="match status" value="1"/>
</dbReference>
<comment type="cofactor">
    <cofactor evidence="1">
        <name>FAD</name>
        <dbReference type="ChEBI" id="CHEBI:57692"/>
    </cofactor>
</comment>
<dbReference type="SUPFAM" id="SSF54862">
    <property type="entry name" value="4Fe-4S ferredoxins"/>
    <property type="match status" value="1"/>
</dbReference>
<sequence>MPKNDNSIQAPIPTPNKVGAVMVVGAGVSGIQAALDTANSGFKVYLVEKGPAIGGRMSQLDKTFPTNDCSMCILSPKFIECATNPNISIITDAQVEGIEGEAGNFEVSLLQKPKYVDPTKCTGCGTCAEYCPVNILDGYNENLSTLKAIHLAFPQAVPAVSTIDLSRCLYLLRTECQICVPVCRNKAIDFHHREEKLKIEVGSVILAPGYEPFEPRLQSQYGYPRLINVVTSLELERLLSASGPNRGTLRRPSDGKPPEKIAWIQCVGSRDTNTGNTYCSAVCCMYAMKQVILSKEHIPDLNALILHNDIRAYGKGFEGYYERAQNTPGVRFVWSKASVLGEQPETGNVVLRYRVNGAEVKDEEFDLVVLSVGLCSPESNRELADKLSVSINQYGFCERSGFSPIETSRSGIYACGAFQAPMDIPDSVTMASGAASLASQLLSEQRGTLISEKSYPPERDVSGEPPRVGVFVCDCGTNIVKVVDVAGVVEYAKNLPGVVHAEEDTFTCSIDSISHMVEVIKEKRLNRLVVAACTPRTHEPVFQDVLRQAGLNPYLFEMTNIREHCSWVHMGEKKKATRKAEDLVRMAVFKAELLKPLPQLSYEVTGTALVIGGGISGMVSALALAHQGVKVYLIERGEELGGLARRICYSMEGDDVRTYVQDLIREVYSNLLIQIYTEADLVDFSGYVGNFSTKIGVGKCNMLKEINHGVTIIATGAEEFRPAEYLYQEDSRVLTLLELEDEIERGSERIRNSNTFVMIQCVGSRDKERPYCSRVCCSQGIKDALALKKINPNMEIYILYRDMRTYGFREDYYREAADQGVIFIRYDADDRPEVEVVEENGRSVLRVLIAEPVLGKRLMLDADMLALGVATVPPTGSRKLSQLLKVPLNEDGFFMEAHMKLRPVDFAVDGIFMAGLVHSPKFIDESVAQAKAAASRAMTILSKDEIMADGIISAVNGQKCTGCGVCEEICSFNAIDVDPEDKVAVINNALCKGCGLCSSSCRSGALDIMGFSEEQTMTLIEAVTG</sequence>
<dbReference type="AlphaFoldDB" id="A0A8J6MZI2"/>
<evidence type="ECO:0000256" key="3">
    <source>
        <dbReference type="ARBA" id="ARBA00022485"/>
    </source>
</evidence>
<evidence type="ECO:0000256" key="1">
    <source>
        <dbReference type="ARBA" id="ARBA00001974"/>
    </source>
</evidence>
<evidence type="ECO:0000256" key="5">
    <source>
        <dbReference type="ARBA" id="ARBA00022827"/>
    </source>
</evidence>
<keyword evidence="4" id="KW-0479">Metal-binding</keyword>
<dbReference type="PROSITE" id="PS00198">
    <property type="entry name" value="4FE4S_FER_1"/>
    <property type="match status" value="1"/>
</dbReference>
<evidence type="ECO:0000259" key="9">
    <source>
        <dbReference type="PROSITE" id="PS51379"/>
    </source>
</evidence>
<accession>A0A8J6MZI2</accession>
<dbReference type="InterPro" id="IPR017900">
    <property type="entry name" value="4Fe4S_Fe_S_CS"/>
</dbReference>
<dbReference type="SUPFAM" id="SSF51971">
    <property type="entry name" value="Nucleotide-binding domain"/>
    <property type="match status" value="1"/>
</dbReference>
<dbReference type="Gene3D" id="3.30.70.20">
    <property type="match status" value="2"/>
</dbReference>
<dbReference type="Gene3D" id="3.40.50.720">
    <property type="entry name" value="NAD(P)-binding Rossmann-like Domain"/>
    <property type="match status" value="1"/>
</dbReference>
<keyword evidence="3" id="KW-0004">4Fe-4S</keyword>
<keyword evidence="5" id="KW-0285">Flavoprotein</keyword>
<reference evidence="10 11" key="1">
    <citation type="submission" date="2020-08" db="EMBL/GenBank/DDBJ databases">
        <title>Bridging the membrane lipid divide: bacteria of the FCB group superphylum have the potential to synthesize archaeal ether lipids.</title>
        <authorList>
            <person name="Villanueva L."/>
            <person name="Von Meijenfeldt F.A.B."/>
            <person name="Westbye A.B."/>
            <person name="Yadav S."/>
            <person name="Hopmans E.C."/>
            <person name="Dutilh B.E."/>
            <person name="Sinninghe Damste J.S."/>
        </authorList>
    </citation>
    <scope>NUCLEOTIDE SEQUENCE [LARGE SCALE GENOMIC DNA]</scope>
    <source>
        <strain evidence="10">NIOZ-UU27</strain>
    </source>
</reference>
<keyword evidence="5" id="KW-0274">FAD</keyword>